<sequence>MISRVVYTFWLITFSNFYLTDSVGTGAQIQFSQRGLNFIANAGIQILNSKIPGITIPDVSSFTSERLKFTYDLSEIKIEQFNVPPSSNIIGMSPPDHFTINLGGISASINAHYKIKVKEGFIHVSKSGTVDASVSSTTIDASVAITSNNGHPFIQPVICNANFGAMKIEFHGDLLDDIIDLFKKEIERVIKEKLSGIICNELQSLETTEGNQFLGAIPLDEGLTGVFTGFHIDYGLTANPTATATSINIPIEGFFYFEGHQHDSAIPPANNVIFPTSDPHYLCIDFDADRVFGSAAYAFQKSSLSEFLINDNILKYFGDSVRNFFKCDCADKNCIGEIVPAIKANCIPGGSISIDANSILFPGFHFNSSGAYISATGKGGFQIETPKNVNMKLFDLEMDLGLLLNSDLKITNWKLTGDIALYDYELKVSNSAVGNINADVLQTIFKFALKDLVVGMANQILKEGIPLPQIPMATIVNPVFKFGSHSLSVCTDFTLAL</sequence>
<dbReference type="Proteomes" id="UP000095286">
    <property type="component" value="Unplaced"/>
</dbReference>
<evidence type="ECO:0000313" key="1">
    <source>
        <dbReference type="Proteomes" id="UP000095286"/>
    </source>
</evidence>
<proteinExistence type="predicted"/>
<protein>
    <submittedName>
        <fullName evidence="2">BPI1 domain-containing protein</fullName>
    </submittedName>
</protein>
<accession>A0AC35TS58</accession>
<reference evidence="2" key="1">
    <citation type="submission" date="2016-11" db="UniProtKB">
        <authorList>
            <consortium name="WormBaseParasite"/>
        </authorList>
    </citation>
    <scope>IDENTIFICATION</scope>
    <source>
        <strain evidence="2">KR3021</strain>
    </source>
</reference>
<dbReference type="WBParaSite" id="RSKR_0000354100.1">
    <property type="protein sequence ID" value="RSKR_0000354100.1"/>
    <property type="gene ID" value="RSKR_0000354100"/>
</dbReference>
<organism evidence="1 2">
    <name type="scientific">Rhabditophanes sp. KR3021</name>
    <dbReference type="NCBI Taxonomy" id="114890"/>
    <lineage>
        <taxon>Eukaryota</taxon>
        <taxon>Metazoa</taxon>
        <taxon>Ecdysozoa</taxon>
        <taxon>Nematoda</taxon>
        <taxon>Chromadorea</taxon>
        <taxon>Rhabditida</taxon>
        <taxon>Tylenchina</taxon>
        <taxon>Panagrolaimomorpha</taxon>
        <taxon>Strongyloidoidea</taxon>
        <taxon>Alloionematidae</taxon>
        <taxon>Rhabditophanes</taxon>
    </lineage>
</organism>
<evidence type="ECO:0000313" key="2">
    <source>
        <dbReference type="WBParaSite" id="RSKR_0000354100.1"/>
    </source>
</evidence>
<name>A0AC35TS58_9BILA</name>